<accession>A0AAD5GHX4</accession>
<keyword evidence="2" id="KW-1185">Reference proteome</keyword>
<dbReference type="Proteomes" id="UP001206925">
    <property type="component" value="Unassembled WGS sequence"/>
</dbReference>
<name>A0AAD5GHX4_AMBAR</name>
<protein>
    <submittedName>
        <fullName evidence="1">Uncharacterized protein</fullName>
    </submittedName>
</protein>
<feature type="non-terminal residue" evidence="1">
    <location>
        <position position="116"/>
    </location>
</feature>
<proteinExistence type="predicted"/>
<dbReference type="EMBL" id="JAMZMK010008327">
    <property type="protein sequence ID" value="KAI7740876.1"/>
    <property type="molecule type" value="Genomic_DNA"/>
</dbReference>
<evidence type="ECO:0000313" key="2">
    <source>
        <dbReference type="Proteomes" id="UP001206925"/>
    </source>
</evidence>
<organism evidence="1 2">
    <name type="scientific">Ambrosia artemisiifolia</name>
    <name type="common">Common ragweed</name>
    <dbReference type="NCBI Taxonomy" id="4212"/>
    <lineage>
        <taxon>Eukaryota</taxon>
        <taxon>Viridiplantae</taxon>
        <taxon>Streptophyta</taxon>
        <taxon>Embryophyta</taxon>
        <taxon>Tracheophyta</taxon>
        <taxon>Spermatophyta</taxon>
        <taxon>Magnoliopsida</taxon>
        <taxon>eudicotyledons</taxon>
        <taxon>Gunneridae</taxon>
        <taxon>Pentapetalae</taxon>
        <taxon>asterids</taxon>
        <taxon>campanulids</taxon>
        <taxon>Asterales</taxon>
        <taxon>Asteraceae</taxon>
        <taxon>Asteroideae</taxon>
        <taxon>Heliantheae alliance</taxon>
        <taxon>Heliantheae</taxon>
        <taxon>Ambrosia</taxon>
    </lineage>
</organism>
<reference evidence="1" key="1">
    <citation type="submission" date="2022-06" db="EMBL/GenBank/DDBJ databases">
        <title>Uncovering the hologenomic basis of an extraordinary plant invasion.</title>
        <authorList>
            <person name="Bieker V.C."/>
            <person name="Martin M.D."/>
            <person name="Gilbert T."/>
            <person name="Hodgins K."/>
            <person name="Battlay P."/>
            <person name="Petersen B."/>
            <person name="Wilson J."/>
        </authorList>
    </citation>
    <scope>NUCLEOTIDE SEQUENCE</scope>
    <source>
        <strain evidence="1">AA19_3_7</strain>
        <tissue evidence="1">Leaf</tissue>
    </source>
</reference>
<evidence type="ECO:0000313" key="1">
    <source>
        <dbReference type="EMBL" id="KAI7740876.1"/>
    </source>
</evidence>
<dbReference type="AlphaFoldDB" id="A0AAD5GHX4"/>
<feature type="non-terminal residue" evidence="1">
    <location>
        <position position="1"/>
    </location>
</feature>
<comment type="caution">
    <text evidence="1">The sequence shown here is derived from an EMBL/GenBank/DDBJ whole genome shotgun (WGS) entry which is preliminary data.</text>
</comment>
<sequence>FIRSWIACIAFYLGSAITFYTPTPSGVVKFNVLKEIALEYIIFHEFICKNGQSEWVGYWLKWILQKLRQIWIEVVLKLVVEVLGEALVKLDKWEIWKRGTDMVENIKCDHQMVANV</sequence>
<gene>
    <name evidence="1" type="ORF">M8C21_021976</name>
</gene>